<keyword evidence="4 7" id="KW-1133">Transmembrane helix</keyword>
<keyword evidence="5 7" id="KW-0472">Membrane</keyword>
<keyword evidence="9" id="KW-0808">Transferase</keyword>
<evidence type="ECO:0000256" key="6">
    <source>
        <dbReference type="SAM" id="MobiDB-lite"/>
    </source>
</evidence>
<feature type="transmembrane region" description="Helical" evidence="7">
    <location>
        <begin position="192"/>
        <end position="213"/>
    </location>
</feature>
<feature type="transmembrane region" description="Helical" evidence="7">
    <location>
        <begin position="159"/>
        <end position="180"/>
    </location>
</feature>
<accession>A0ABT1W1E6</accession>
<feature type="transmembrane region" description="Helical" evidence="7">
    <location>
        <begin position="52"/>
        <end position="74"/>
    </location>
</feature>
<evidence type="ECO:0000313" key="9">
    <source>
        <dbReference type="EMBL" id="MCQ8241425.1"/>
    </source>
</evidence>
<evidence type="ECO:0000256" key="1">
    <source>
        <dbReference type="ARBA" id="ARBA00004651"/>
    </source>
</evidence>
<dbReference type="InterPro" id="IPR029787">
    <property type="entry name" value="Nucleotide_cyclase"/>
</dbReference>
<dbReference type="CDD" id="cd01949">
    <property type="entry name" value="GGDEF"/>
    <property type="match status" value="1"/>
</dbReference>
<evidence type="ECO:0000313" key="10">
    <source>
        <dbReference type="Proteomes" id="UP001524547"/>
    </source>
</evidence>
<evidence type="ECO:0000256" key="4">
    <source>
        <dbReference type="ARBA" id="ARBA00022989"/>
    </source>
</evidence>
<feature type="region of interest" description="Disordered" evidence="6">
    <location>
        <begin position="467"/>
        <end position="498"/>
    </location>
</feature>
<keyword evidence="3 7" id="KW-0812">Transmembrane</keyword>
<dbReference type="GO" id="GO:0052621">
    <property type="term" value="F:diguanylate cyclase activity"/>
    <property type="evidence" value="ECO:0007669"/>
    <property type="project" value="UniProtKB-EC"/>
</dbReference>
<dbReference type="InterPro" id="IPR007895">
    <property type="entry name" value="MASE1"/>
</dbReference>
<dbReference type="PANTHER" id="PTHR44757:SF2">
    <property type="entry name" value="BIOFILM ARCHITECTURE MAINTENANCE PROTEIN MBAA"/>
    <property type="match status" value="1"/>
</dbReference>
<sequence length="498" mass="52974">MTGSLCRPAEAETGSRSFVFLLVWFALNALATRVFCADPEGYSSFWTASSALAAGFLVLPLPRALSLAACCFVINMLVNRLVVMDAAEGALASLLNPFQAVLAAWGIRRFCGATSDLTRVRRLIPFAFVALASAGMEAAVGVLVEVRWLGDTKPAPSEWLQWVFCDATGLLVSMPVTMLLVRSRSRRTILRLRGGAALLAIVATALCTLSAFALPRSGLFLFLFPCLVVLAGTIGMAGVFTAIFLVALYASAMTAHGIGPIAGLSPDGSLLREGLMQPFLASLFLAVLPINAMLGERQRTEARLRIAKTRLEHLATHDTLTGLMNRQRFRRRVAAVLGRGHLATVLFLDIDHFKQINDGFGHQAGDRLLRDFAGRLLLIAGESGCAARLGGDEFALLLPDEQGGEGARAFCAEMMDRFRVPYAALGHKRVTVSAGLASGAGVAADALLHDADIALYEAKAGGRDDVRFFKQTPSPAAGRPASSGNDGLSARLQECPAA</sequence>
<keyword evidence="2" id="KW-1003">Cell membrane</keyword>
<feature type="transmembrane region" description="Helical" evidence="7">
    <location>
        <begin position="219"/>
        <end position="237"/>
    </location>
</feature>
<dbReference type="InterPro" id="IPR043128">
    <property type="entry name" value="Rev_trsase/Diguanyl_cyclase"/>
</dbReference>
<name>A0ABT1W1E6_9PROT</name>
<dbReference type="PANTHER" id="PTHR44757">
    <property type="entry name" value="DIGUANYLATE CYCLASE DGCP"/>
    <property type="match status" value="1"/>
</dbReference>
<dbReference type="InterPro" id="IPR052155">
    <property type="entry name" value="Biofilm_reg_signaling"/>
</dbReference>
<dbReference type="NCBIfam" id="TIGR00254">
    <property type="entry name" value="GGDEF"/>
    <property type="match status" value="1"/>
</dbReference>
<dbReference type="EC" id="2.7.7.65" evidence="9"/>
<evidence type="ECO:0000256" key="2">
    <source>
        <dbReference type="ARBA" id="ARBA00022475"/>
    </source>
</evidence>
<dbReference type="SUPFAM" id="SSF55073">
    <property type="entry name" value="Nucleotide cyclase"/>
    <property type="match status" value="1"/>
</dbReference>
<reference evidence="9 10" key="1">
    <citation type="submission" date="2022-06" db="EMBL/GenBank/DDBJ databases">
        <title>Rhizosaccharibacter gen. nov. sp. nov. KSS12, endophytic bacteria isolated from sugarcane.</title>
        <authorList>
            <person name="Pitiwittayakul N."/>
        </authorList>
    </citation>
    <scope>NUCLEOTIDE SEQUENCE [LARGE SCALE GENOMIC DNA]</scope>
    <source>
        <strain evidence="9 10">KSS12</strain>
    </source>
</reference>
<feature type="domain" description="GGDEF" evidence="8">
    <location>
        <begin position="341"/>
        <end position="471"/>
    </location>
</feature>
<gene>
    <name evidence="9" type="ORF">NFI88_11315</name>
</gene>
<dbReference type="Gene3D" id="3.30.70.270">
    <property type="match status" value="1"/>
</dbReference>
<comment type="subcellular location">
    <subcellularLocation>
        <location evidence="1">Cell membrane</location>
        <topology evidence="1">Multi-pass membrane protein</topology>
    </subcellularLocation>
</comment>
<proteinExistence type="predicted"/>
<evidence type="ECO:0000256" key="3">
    <source>
        <dbReference type="ARBA" id="ARBA00022692"/>
    </source>
</evidence>
<dbReference type="InterPro" id="IPR000160">
    <property type="entry name" value="GGDEF_dom"/>
</dbReference>
<comment type="caution">
    <text evidence="9">The sequence shown here is derived from an EMBL/GenBank/DDBJ whole genome shotgun (WGS) entry which is preliminary data.</text>
</comment>
<keyword evidence="10" id="KW-1185">Reference proteome</keyword>
<dbReference type="Pfam" id="PF05231">
    <property type="entry name" value="MASE1"/>
    <property type="match status" value="1"/>
</dbReference>
<evidence type="ECO:0000256" key="7">
    <source>
        <dbReference type="SAM" id="Phobius"/>
    </source>
</evidence>
<dbReference type="PROSITE" id="PS50887">
    <property type="entry name" value="GGDEF"/>
    <property type="match status" value="1"/>
</dbReference>
<organism evidence="9 10">
    <name type="scientific">Rhizosaccharibacter radicis</name>
    <dbReference type="NCBI Taxonomy" id="2782605"/>
    <lineage>
        <taxon>Bacteria</taxon>
        <taxon>Pseudomonadati</taxon>
        <taxon>Pseudomonadota</taxon>
        <taxon>Alphaproteobacteria</taxon>
        <taxon>Acetobacterales</taxon>
        <taxon>Acetobacteraceae</taxon>
        <taxon>Rhizosaccharibacter</taxon>
    </lineage>
</organism>
<dbReference type="Pfam" id="PF00990">
    <property type="entry name" value="GGDEF"/>
    <property type="match status" value="1"/>
</dbReference>
<feature type="transmembrane region" description="Helical" evidence="7">
    <location>
        <begin position="123"/>
        <end position="144"/>
    </location>
</feature>
<evidence type="ECO:0000259" key="8">
    <source>
        <dbReference type="PROSITE" id="PS50887"/>
    </source>
</evidence>
<keyword evidence="9" id="KW-0548">Nucleotidyltransferase</keyword>
<dbReference type="EMBL" id="JAMZEJ010000006">
    <property type="protein sequence ID" value="MCQ8241425.1"/>
    <property type="molecule type" value="Genomic_DNA"/>
</dbReference>
<dbReference type="SMART" id="SM00267">
    <property type="entry name" value="GGDEF"/>
    <property type="match status" value="1"/>
</dbReference>
<dbReference type="Proteomes" id="UP001524547">
    <property type="component" value="Unassembled WGS sequence"/>
</dbReference>
<protein>
    <submittedName>
        <fullName evidence="9">Diguanylate cyclase</fullName>
        <ecNumber evidence="9">2.7.7.65</ecNumber>
    </submittedName>
</protein>
<evidence type="ECO:0000256" key="5">
    <source>
        <dbReference type="ARBA" id="ARBA00023136"/>
    </source>
</evidence>
<feature type="transmembrane region" description="Helical" evidence="7">
    <location>
        <begin position="244"/>
        <end position="263"/>
    </location>
</feature>
<feature type="transmembrane region" description="Helical" evidence="7">
    <location>
        <begin position="275"/>
        <end position="295"/>
    </location>
</feature>
<dbReference type="RefSeq" id="WP_422920165.1">
    <property type="nucleotide sequence ID" value="NZ_JAMZEJ010000006.1"/>
</dbReference>